<reference evidence="2" key="1">
    <citation type="submission" date="2020-02" db="EMBL/GenBank/DDBJ databases">
        <authorList>
            <person name="Meier V. D."/>
        </authorList>
    </citation>
    <scope>NUCLEOTIDE SEQUENCE</scope>
    <source>
        <strain evidence="2">AVDCRST_MAG02</strain>
    </source>
</reference>
<feature type="non-terminal residue" evidence="2">
    <location>
        <position position="31"/>
    </location>
</feature>
<dbReference type="EMBL" id="CADCVH010000099">
    <property type="protein sequence ID" value="CAA9467664.1"/>
    <property type="molecule type" value="Genomic_DNA"/>
</dbReference>
<protein>
    <submittedName>
        <fullName evidence="2">Uncharacterized protein</fullName>
    </submittedName>
</protein>
<sequence>ERARRHLPRAADGVGRRGRQPQAPPRVAERV</sequence>
<feature type="region of interest" description="Disordered" evidence="1">
    <location>
        <begin position="1"/>
        <end position="31"/>
    </location>
</feature>
<dbReference type="AlphaFoldDB" id="A0A6J4RCV1"/>
<evidence type="ECO:0000256" key="1">
    <source>
        <dbReference type="SAM" id="MobiDB-lite"/>
    </source>
</evidence>
<accession>A0A6J4RCV1</accession>
<name>A0A6J4RCV1_9ACTN</name>
<gene>
    <name evidence="2" type="ORF">AVDCRST_MAG02-3304</name>
</gene>
<evidence type="ECO:0000313" key="2">
    <source>
        <dbReference type="EMBL" id="CAA9467664.1"/>
    </source>
</evidence>
<feature type="non-terminal residue" evidence="2">
    <location>
        <position position="1"/>
    </location>
</feature>
<organism evidence="2">
    <name type="scientific">uncultured Rubrobacteraceae bacterium</name>
    <dbReference type="NCBI Taxonomy" id="349277"/>
    <lineage>
        <taxon>Bacteria</taxon>
        <taxon>Bacillati</taxon>
        <taxon>Actinomycetota</taxon>
        <taxon>Rubrobacteria</taxon>
        <taxon>Rubrobacterales</taxon>
        <taxon>Rubrobacteraceae</taxon>
        <taxon>environmental samples</taxon>
    </lineage>
</organism>
<proteinExistence type="predicted"/>